<evidence type="ECO:0000259" key="1">
    <source>
        <dbReference type="Pfam" id="PF13643"/>
    </source>
</evidence>
<comment type="caution">
    <text evidence="2">The sequence shown here is derived from an EMBL/GenBank/DDBJ whole genome shotgun (WGS) entry which is preliminary data.</text>
</comment>
<reference evidence="3" key="1">
    <citation type="submission" date="2016-05" db="EMBL/GenBank/DDBJ databases">
        <authorList>
            <person name="Behera P."/>
            <person name="Vaishampayan P."/>
            <person name="Singh N."/>
            <person name="Raina V."/>
            <person name="Suar M."/>
            <person name="Pattnaik A."/>
            <person name="Rastogi G."/>
        </authorList>
    </citation>
    <scope>NUCLEOTIDE SEQUENCE [LARGE SCALE GENOMIC DNA]</scope>
    <source>
        <strain evidence="3">MP23</strain>
    </source>
</reference>
<dbReference type="InterPro" id="IPR025285">
    <property type="entry name" value="DUF4145"/>
</dbReference>
<accession>A0A1B7KYU2</accession>
<name>A0A1B7KYU2_9ENTR</name>
<feature type="domain" description="DUF4145" evidence="1">
    <location>
        <begin position="114"/>
        <end position="203"/>
    </location>
</feature>
<dbReference type="Proteomes" id="UP000078225">
    <property type="component" value="Unassembled WGS sequence"/>
</dbReference>
<sequence length="234" mass="26256">MAIYVDNCPRCASQNITFDVHGANHFGNYKEFPKPEVPAYEFFCVCRECHKTTIFLGISIDKHQELHRISWGVAMFGLKDVAKILRPISPADLSVGEPPDFLPQEINDAYEEGAKCLAIGCNNAAGTMFRLCLDYATKGLVPDGDGGPAAKIKRSLGLRMEWLFDNKLIPETLRELAECVKDDGNDGAHEGILDRATAEDLEEFTYLFLERLYTEPQRLAEAKARRQGRRNKEA</sequence>
<keyword evidence="3" id="KW-1185">Reference proteome</keyword>
<dbReference type="AlphaFoldDB" id="A0A1B7KYU2"/>
<dbReference type="Pfam" id="PF13643">
    <property type="entry name" value="DUF4145"/>
    <property type="match status" value="1"/>
</dbReference>
<evidence type="ECO:0000313" key="2">
    <source>
        <dbReference type="EMBL" id="OAT75248.1"/>
    </source>
</evidence>
<dbReference type="RefSeq" id="WP_064600782.1">
    <property type="nucleotide sequence ID" value="NZ_LYRP01000048.1"/>
</dbReference>
<dbReference type="EMBL" id="LYRP01000048">
    <property type="protein sequence ID" value="OAT75248.1"/>
    <property type="molecule type" value="Genomic_DNA"/>
</dbReference>
<evidence type="ECO:0000313" key="3">
    <source>
        <dbReference type="Proteomes" id="UP000078225"/>
    </source>
</evidence>
<proteinExistence type="predicted"/>
<gene>
    <name evidence="2" type="ORF">A9B99_15320</name>
</gene>
<organism evidence="2 3">
    <name type="scientific">Mangrovibacter phragmitis</name>
    <dbReference type="NCBI Taxonomy" id="1691903"/>
    <lineage>
        <taxon>Bacteria</taxon>
        <taxon>Pseudomonadati</taxon>
        <taxon>Pseudomonadota</taxon>
        <taxon>Gammaproteobacteria</taxon>
        <taxon>Enterobacterales</taxon>
        <taxon>Enterobacteriaceae</taxon>
        <taxon>Mangrovibacter</taxon>
    </lineage>
</organism>
<protein>
    <recommendedName>
        <fullName evidence="1">DUF4145 domain-containing protein</fullName>
    </recommendedName>
</protein>